<dbReference type="InterPro" id="IPR036390">
    <property type="entry name" value="WH_DNA-bd_sf"/>
</dbReference>
<sequence>MLMPEDPPVETAVVKLLGDPLRARIVRLLAEEQLCTCHLIEETGARQPTVSHHLRVLREAGFVATEPHGRYTYYRLRPEALSVLARSLGDLAARAEQAALSRRPCD</sequence>
<evidence type="ECO:0000313" key="5">
    <source>
        <dbReference type="EMBL" id="PSK90206.1"/>
    </source>
</evidence>
<dbReference type="PRINTS" id="PR00778">
    <property type="entry name" value="HTHARSR"/>
</dbReference>
<evidence type="ECO:0000256" key="2">
    <source>
        <dbReference type="ARBA" id="ARBA00023125"/>
    </source>
</evidence>
<evidence type="ECO:0000259" key="4">
    <source>
        <dbReference type="PROSITE" id="PS50987"/>
    </source>
</evidence>
<organism evidence="5 6">
    <name type="scientific">Murinocardiopsis flavida</name>
    <dbReference type="NCBI Taxonomy" id="645275"/>
    <lineage>
        <taxon>Bacteria</taxon>
        <taxon>Bacillati</taxon>
        <taxon>Actinomycetota</taxon>
        <taxon>Actinomycetes</taxon>
        <taxon>Streptosporangiales</taxon>
        <taxon>Nocardiopsidaceae</taxon>
        <taxon>Murinocardiopsis</taxon>
    </lineage>
</organism>
<dbReference type="Pfam" id="PF01022">
    <property type="entry name" value="HTH_5"/>
    <property type="match status" value="1"/>
</dbReference>
<keyword evidence="3" id="KW-0804">Transcription</keyword>
<dbReference type="PROSITE" id="PS50987">
    <property type="entry name" value="HTH_ARSR_2"/>
    <property type="match status" value="1"/>
</dbReference>
<dbReference type="InterPro" id="IPR051081">
    <property type="entry name" value="HTH_MetalResp_TranReg"/>
</dbReference>
<dbReference type="NCBIfam" id="NF033788">
    <property type="entry name" value="HTH_metalloreg"/>
    <property type="match status" value="1"/>
</dbReference>
<dbReference type="RefSeq" id="WP_106585893.1">
    <property type="nucleotide sequence ID" value="NZ_PYGA01000023.1"/>
</dbReference>
<dbReference type="InterPro" id="IPR011991">
    <property type="entry name" value="ArsR-like_HTH"/>
</dbReference>
<accession>A0A2P8CZ56</accession>
<dbReference type="GO" id="GO:0003700">
    <property type="term" value="F:DNA-binding transcription factor activity"/>
    <property type="evidence" value="ECO:0007669"/>
    <property type="project" value="InterPro"/>
</dbReference>
<evidence type="ECO:0000256" key="3">
    <source>
        <dbReference type="ARBA" id="ARBA00023163"/>
    </source>
</evidence>
<feature type="domain" description="HTH arsR-type" evidence="4">
    <location>
        <begin position="2"/>
        <end position="96"/>
    </location>
</feature>
<dbReference type="AlphaFoldDB" id="A0A2P8CZ56"/>
<dbReference type="CDD" id="cd00090">
    <property type="entry name" value="HTH_ARSR"/>
    <property type="match status" value="1"/>
</dbReference>
<dbReference type="GO" id="GO:0003677">
    <property type="term" value="F:DNA binding"/>
    <property type="evidence" value="ECO:0007669"/>
    <property type="project" value="UniProtKB-KW"/>
</dbReference>
<dbReference type="OrthoDB" id="3628427at2"/>
<reference evidence="5 6" key="1">
    <citation type="submission" date="2018-03" db="EMBL/GenBank/DDBJ databases">
        <title>Genomic Encyclopedia of Archaeal and Bacterial Type Strains, Phase II (KMG-II): from individual species to whole genera.</title>
        <authorList>
            <person name="Goeker M."/>
        </authorList>
    </citation>
    <scope>NUCLEOTIDE SEQUENCE [LARGE SCALE GENOMIC DNA]</scope>
    <source>
        <strain evidence="5 6">DSM 45312</strain>
    </source>
</reference>
<keyword evidence="2" id="KW-0238">DNA-binding</keyword>
<dbReference type="PANTHER" id="PTHR33154">
    <property type="entry name" value="TRANSCRIPTIONAL REGULATOR, ARSR FAMILY"/>
    <property type="match status" value="1"/>
</dbReference>
<keyword evidence="1" id="KW-0805">Transcription regulation</keyword>
<dbReference type="InterPro" id="IPR036388">
    <property type="entry name" value="WH-like_DNA-bd_sf"/>
</dbReference>
<dbReference type="PANTHER" id="PTHR33154:SF18">
    <property type="entry name" value="ARSENICAL RESISTANCE OPERON REPRESSOR"/>
    <property type="match status" value="1"/>
</dbReference>
<evidence type="ECO:0000313" key="6">
    <source>
        <dbReference type="Proteomes" id="UP000240542"/>
    </source>
</evidence>
<dbReference type="Gene3D" id="1.10.10.10">
    <property type="entry name" value="Winged helix-like DNA-binding domain superfamily/Winged helix DNA-binding domain"/>
    <property type="match status" value="1"/>
</dbReference>
<dbReference type="InterPro" id="IPR001845">
    <property type="entry name" value="HTH_ArsR_DNA-bd_dom"/>
</dbReference>
<dbReference type="SMART" id="SM00418">
    <property type="entry name" value="HTH_ARSR"/>
    <property type="match status" value="1"/>
</dbReference>
<dbReference type="SUPFAM" id="SSF46785">
    <property type="entry name" value="Winged helix' DNA-binding domain"/>
    <property type="match status" value="1"/>
</dbReference>
<dbReference type="EMBL" id="PYGA01000023">
    <property type="protein sequence ID" value="PSK90206.1"/>
    <property type="molecule type" value="Genomic_DNA"/>
</dbReference>
<protein>
    <submittedName>
        <fullName evidence="5">ArsR family transcriptional regulator</fullName>
    </submittedName>
</protein>
<gene>
    <name evidence="5" type="ORF">CLV63_12335</name>
</gene>
<evidence type="ECO:0000256" key="1">
    <source>
        <dbReference type="ARBA" id="ARBA00023015"/>
    </source>
</evidence>
<keyword evidence="6" id="KW-1185">Reference proteome</keyword>
<dbReference type="Proteomes" id="UP000240542">
    <property type="component" value="Unassembled WGS sequence"/>
</dbReference>
<name>A0A2P8CZ56_9ACTN</name>
<comment type="caution">
    <text evidence="5">The sequence shown here is derived from an EMBL/GenBank/DDBJ whole genome shotgun (WGS) entry which is preliminary data.</text>
</comment>
<proteinExistence type="predicted"/>